<comment type="caution">
    <text evidence="3">The sequence shown here is derived from an EMBL/GenBank/DDBJ whole genome shotgun (WGS) entry which is preliminary data.</text>
</comment>
<dbReference type="RefSeq" id="XP_045260044.1">
    <property type="nucleotide sequence ID" value="XM_045409502.1"/>
</dbReference>
<evidence type="ECO:0000313" key="3">
    <source>
        <dbReference type="EMBL" id="KAF3800885.1"/>
    </source>
</evidence>
<dbReference type="Proteomes" id="UP000613401">
    <property type="component" value="Unassembled WGS sequence"/>
</dbReference>
<feature type="region of interest" description="Disordered" evidence="1">
    <location>
        <begin position="297"/>
        <end position="326"/>
    </location>
</feature>
<feature type="transmembrane region" description="Helical" evidence="2">
    <location>
        <begin position="177"/>
        <end position="197"/>
    </location>
</feature>
<proteinExistence type="predicted"/>
<feature type="transmembrane region" description="Helical" evidence="2">
    <location>
        <begin position="58"/>
        <end position="86"/>
    </location>
</feature>
<organism evidence="3 4">
    <name type="scientific">Colletotrichum gloeosporioides</name>
    <name type="common">Anthracnose fungus</name>
    <name type="synonym">Glomerella cingulata</name>
    <dbReference type="NCBI Taxonomy" id="474922"/>
    <lineage>
        <taxon>Eukaryota</taxon>
        <taxon>Fungi</taxon>
        <taxon>Dikarya</taxon>
        <taxon>Ascomycota</taxon>
        <taxon>Pezizomycotina</taxon>
        <taxon>Sordariomycetes</taxon>
        <taxon>Hypocreomycetidae</taxon>
        <taxon>Glomerellales</taxon>
        <taxon>Glomerellaceae</taxon>
        <taxon>Colletotrichum</taxon>
        <taxon>Colletotrichum gloeosporioides species complex</taxon>
    </lineage>
</organism>
<keyword evidence="4" id="KW-1185">Reference proteome</keyword>
<reference evidence="3" key="1">
    <citation type="journal article" date="2020" name="Phytopathology">
        <title>Genome sequence and comparative analysis of Colletotrichum gloeosporioides isolated from Liriodendron leaves.</title>
        <authorList>
            <person name="Fu F.F."/>
            <person name="Hao Z."/>
            <person name="Wang P."/>
            <person name="Lu Y."/>
            <person name="Xue L.J."/>
            <person name="Wei G."/>
            <person name="Tian Y."/>
            <person name="Baishi H."/>
            <person name="Xu H."/>
            <person name="Shi J."/>
            <person name="Cheng T."/>
            <person name="Wang G."/>
            <person name="Yi Y."/>
            <person name="Chen J."/>
        </authorList>
    </citation>
    <scope>NUCLEOTIDE SEQUENCE</scope>
    <source>
        <strain evidence="3">Lc1</strain>
    </source>
</reference>
<feature type="transmembrane region" description="Helical" evidence="2">
    <location>
        <begin position="233"/>
        <end position="253"/>
    </location>
</feature>
<accession>A0A8H4FG75</accession>
<protein>
    <submittedName>
        <fullName evidence="3">Uncharacterized protein</fullName>
    </submittedName>
</protein>
<dbReference type="GeneID" id="69016689"/>
<keyword evidence="2" id="KW-0812">Transmembrane</keyword>
<gene>
    <name evidence="3" type="ORF">GCG54_00009556</name>
</gene>
<keyword evidence="2" id="KW-0472">Membrane</keyword>
<reference evidence="3" key="2">
    <citation type="submission" date="2020-03" db="EMBL/GenBank/DDBJ databases">
        <authorList>
            <person name="Fu F.-F."/>
            <person name="Chen J."/>
        </authorList>
    </citation>
    <scope>NUCLEOTIDE SEQUENCE</scope>
    <source>
        <strain evidence="3">Lc1</strain>
    </source>
</reference>
<feature type="transmembrane region" description="Helical" evidence="2">
    <location>
        <begin position="209"/>
        <end position="227"/>
    </location>
</feature>
<name>A0A8H4FG75_COLGL</name>
<dbReference type="EMBL" id="WVTB01000072">
    <property type="protein sequence ID" value="KAF3800885.1"/>
    <property type="molecule type" value="Genomic_DNA"/>
</dbReference>
<evidence type="ECO:0000256" key="1">
    <source>
        <dbReference type="SAM" id="MobiDB-lite"/>
    </source>
</evidence>
<evidence type="ECO:0000313" key="4">
    <source>
        <dbReference type="Proteomes" id="UP000613401"/>
    </source>
</evidence>
<dbReference type="AlphaFoldDB" id="A0A8H4FG75"/>
<feature type="transmembrane region" description="Helical" evidence="2">
    <location>
        <begin position="12"/>
        <end position="37"/>
    </location>
</feature>
<sequence length="326" mass="35663">MARTSWAWNTPFNIASIVVCSIVGIAFVVGLIINASARISVLLGQNRSRRQHVSGASLLLVGYLVLIGPILAYYVVVACLFLALLVPGLIFYLASKKCIEPHWGPFFSTLHTSASDILRIVNEPAGAIIKYWERCTIRLVNGEIPPSKSSIDGVPLSDMPRAESGTMPLSRKEVESFVAFGVVLGSIAVLAAFLVASRRLKRNYENANLVTLQFLTALFLLVIGYLILLWPTIIYYVAAVCFFIVFIVSSLVIKTDREDNSRRQLLSAAGRPPAVVWDYYTYYVIYAVGGGWHGPQKEPSERGSVNAADLSTLPSTGVPDRPVRGV</sequence>
<keyword evidence="2" id="KW-1133">Transmembrane helix</keyword>
<evidence type="ECO:0000256" key="2">
    <source>
        <dbReference type="SAM" id="Phobius"/>
    </source>
</evidence>